<keyword evidence="7" id="KW-0808">Transferase</keyword>
<dbReference type="GO" id="GO:0000139">
    <property type="term" value="C:Golgi membrane"/>
    <property type="evidence" value="ECO:0007669"/>
    <property type="project" value="UniProtKB-SubCell"/>
</dbReference>
<dbReference type="AlphaFoldDB" id="A0A7I8VWH0"/>
<feature type="transmembrane region" description="Helical" evidence="16">
    <location>
        <begin position="303"/>
        <end position="324"/>
    </location>
</feature>
<dbReference type="OrthoDB" id="115198at2759"/>
<feature type="transmembrane region" description="Helical" evidence="16">
    <location>
        <begin position="618"/>
        <end position="641"/>
    </location>
</feature>
<evidence type="ECO:0000256" key="6">
    <source>
        <dbReference type="ARBA" id="ARBA00022676"/>
    </source>
</evidence>
<evidence type="ECO:0000256" key="4">
    <source>
        <dbReference type="ARBA" id="ARBA00008661"/>
    </source>
</evidence>
<feature type="binding site" evidence="14">
    <location>
        <position position="624"/>
    </location>
    <ligand>
        <name>Na(+)</name>
        <dbReference type="ChEBI" id="CHEBI:29101"/>
        <label>1</label>
    </ligand>
</feature>
<evidence type="ECO:0000256" key="14">
    <source>
        <dbReference type="PIRSR" id="PIRSR600175-1"/>
    </source>
</evidence>
<dbReference type="InterPro" id="IPR037272">
    <property type="entry name" value="SNS_sf"/>
</dbReference>
<dbReference type="PANTHER" id="PTHR11616:SF321">
    <property type="entry name" value="SODIUM-DEPENDENT NUTRIENT AMINO ACID TRANSPORTER 1-RELATED"/>
    <property type="match status" value="1"/>
</dbReference>
<dbReference type="PANTHER" id="PTHR11616">
    <property type="entry name" value="SODIUM/CHLORIDE DEPENDENT TRANSPORTER"/>
    <property type="match status" value="1"/>
</dbReference>
<feature type="transmembrane region" description="Helical" evidence="16">
    <location>
        <begin position="388"/>
        <end position="416"/>
    </location>
</feature>
<keyword evidence="9" id="KW-0735">Signal-anchor</keyword>
<keyword evidence="12 16" id="KW-0472">Membrane</keyword>
<keyword evidence="8 16" id="KW-0812">Transmembrane</keyword>
<evidence type="ECO:0000313" key="17">
    <source>
        <dbReference type="EMBL" id="CAD5120066.1"/>
    </source>
</evidence>
<name>A0A7I8VWH0_9ANNE</name>
<evidence type="ECO:0000256" key="5">
    <source>
        <dbReference type="ARBA" id="ARBA00022448"/>
    </source>
</evidence>
<evidence type="ECO:0000256" key="9">
    <source>
        <dbReference type="ARBA" id="ARBA00022968"/>
    </source>
</evidence>
<feature type="region of interest" description="Disordered" evidence="15">
    <location>
        <begin position="264"/>
        <end position="291"/>
    </location>
</feature>
<dbReference type="Proteomes" id="UP000549394">
    <property type="component" value="Unassembled WGS sequence"/>
</dbReference>
<comment type="similarity">
    <text evidence="3">Belongs to the sodium:neurotransmitter symporter (SNF) (TC 2.A.22) family.</text>
</comment>
<accession>A0A7I8VWH0</accession>
<keyword evidence="5" id="KW-0813">Transport</keyword>
<keyword evidence="6" id="KW-0328">Glycosyltransferase</keyword>
<organism evidence="17 18">
    <name type="scientific">Dimorphilus gyrociliatus</name>
    <dbReference type="NCBI Taxonomy" id="2664684"/>
    <lineage>
        <taxon>Eukaryota</taxon>
        <taxon>Metazoa</taxon>
        <taxon>Spiralia</taxon>
        <taxon>Lophotrochozoa</taxon>
        <taxon>Annelida</taxon>
        <taxon>Polychaeta</taxon>
        <taxon>Polychaeta incertae sedis</taxon>
        <taxon>Dinophilidae</taxon>
        <taxon>Dimorphilus</taxon>
    </lineage>
</organism>
<evidence type="ECO:0000256" key="3">
    <source>
        <dbReference type="ARBA" id="ARBA00006459"/>
    </source>
</evidence>
<keyword evidence="18" id="KW-1185">Reference proteome</keyword>
<keyword evidence="11" id="KW-0333">Golgi apparatus</keyword>
<keyword evidence="13" id="KW-0325">Glycoprotein</keyword>
<dbReference type="GO" id="GO:0016758">
    <property type="term" value="F:hexosyltransferase activity"/>
    <property type="evidence" value="ECO:0007669"/>
    <property type="project" value="InterPro"/>
</dbReference>
<dbReference type="GO" id="GO:0089718">
    <property type="term" value="P:amino acid import across plasma membrane"/>
    <property type="evidence" value="ECO:0007669"/>
    <property type="project" value="TreeGrafter"/>
</dbReference>
<dbReference type="Pfam" id="PF00209">
    <property type="entry name" value="SNF"/>
    <property type="match status" value="1"/>
</dbReference>
<comment type="similarity">
    <text evidence="4">Belongs to the glycosyltransferase 31 family.</text>
</comment>
<dbReference type="Pfam" id="PF01762">
    <property type="entry name" value="Galactosyl_T"/>
    <property type="match status" value="1"/>
</dbReference>
<feature type="transmembrane region" description="Helical" evidence="16">
    <location>
        <begin position="511"/>
        <end position="530"/>
    </location>
</feature>
<feature type="compositionally biased region" description="Low complexity" evidence="15">
    <location>
        <begin position="273"/>
        <end position="289"/>
    </location>
</feature>
<dbReference type="InterPro" id="IPR002659">
    <property type="entry name" value="Glyco_trans_31"/>
</dbReference>
<feature type="transmembrane region" description="Helical" evidence="16">
    <location>
        <begin position="21"/>
        <end position="39"/>
    </location>
</feature>
<reference evidence="17 18" key="1">
    <citation type="submission" date="2020-08" db="EMBL/GenBank/DDBJ databases">
        <authorList>
            <person name="Hejnol A."/>
        </authorList>
    </citation>
    <scope>NUCLEOTIDE SEQUENCE [LARGE SCALE GENOMIC DNA]</scope>
</reference>
<dbReference type="PRINTS" id="PR00176">
    <property type="entry name" value="NANEUSMPORT"/>
</dbReference>
<feature type="transmembrane region" description="Helical" evidence="16">
    <location>
        <begin position="678"/>
        <end position="702"/>
    </location>
</feature>
<dbReference type="EMBL" id="CAJFCJ010000012">
    <property type="protein sequence ID" value="CAD5120066.1"/>
    <property type="molecule type" value="Genomic_DNA"/>
</dbReference>
<dbReference type="Gene3D" id="3.90.550.50">
    <property type="match status" value="1"/>
</dbReference>
<feature type="binding site" evidence="14">
    <location>
        <position position="592"/>
    </location>
    <ligand>
        <name>Na(+)</name>
        <dbReference type="ChEBI" id="CHEBI:29101"/>
        <label>1</label>
    </ligand>
</feature>
<keyword evidence="14" id="KW-0915">Sodium</keyword>
<evidence type="ECO:0000313" key="18">
    <source>
        <dbReference type="Proteomes" id="UP000549394"/>
    </source>
</evidence>
<evidence type="ECO:0000256" key="2">
    <source>
        <dbReference type="ARBA" id="ARBA00004323"/>
    </source>
</evidence>
<dbReference type="GO" id="GO:0046872">
    <property type="term" value="F:metal ion binding"/>
    <property type="evidence" value="ECO:0007669"/>
    <property type="project" value="UniProtKB-KW"/>
</dbReference>
<dbReference type="SUPFAM" id="SSF161070">
    <property type="entry name" value="SNF-like"/>
    <property type="match status" value="1"/>
</dbReference>
<comment type="subcellular location">
    <subcellularLocation>
        <location evidence="2">Golgi apparatus membrane</location>
        <topology evidence="2">Single-pass type II membrane protein</topology>
    </subcellularLocation>
    <subcellularLocation>
        <location evidence="1">Membrane</location>
        <topology evidence="1">Multi-pass membrane protein</topology>
    </subcellularLocation>
</comment>
<evidence type="ECO:0000256" key="7">
    <source>
        <dbReference type="ARBA" id="ARBA00022679"/>
    </source>
</evidence>
<dbReference type="NCBIfam" id="NF037979">
    <property type="entry name" value="Na_transp"/>
    <property type="match status" value="1"/>
</dbReference>
<keyword evidence="14" id="KW-0479">Metal-binding</keyword>
<comment type="caution">
    <text evidence="17">The sequence shown here is derived from an EMBL/GenBank/DDBJ whole genome shotgun (WGS) entry which is preliminary data.</text>
</comment>
<evidence type="ECO:0000256" key="13">
    <source>
        <dbReference type="ARBA" id="ARBA00023180"/>
    </source>
</evidence>
<evidence type="ECO:0000256" key="1">
    <source>
        <dbReference type="ARBA" id="ARBA00004141"/>
    </source>
</evidence>
<feature type="transmembrane region" description="Helical" evidence="16">
    <location>
        <begin position="336"/>
        <end position="356"/>
    </location>
</feature>
<evidence type="ECO:0000256" key="12">
    <source>
        <dbReference type="ARBA" id="ARBA00023136"/>
    </source>
</evidence>
<feature type="binding site" evidence="14">
    <location>
        <position position="694"/>
    </location>
    <ligand>
        <name>Na(+)</name>
        <dbReference type="ChEBI" id="CHEBI:29101"/>
        <label>1</label>
    </ligand>
</feature>
<evidence type="ECO:0000256" key="11">
    <source>
        <dbReference type="ARBA" id="ARBA00023034"/>
    </source>
</evidence>
<feature type="transmembrane region" description="Helical" evidence="16">
    <location>
        <begin position="722"/>
        <end position="740"/>
    </location>
</feature>
<dbReference type="InterPro" id="IPR000175">
    <property type="entry name" value="Na/ntran_symport"/>
</dbReference>
<evidence type="ECO:0000256" key="10">
    <source>
        <dbReference type="ARBA" id="ARBA00022989"/>
    </source>
</evidence>
<feature type="binding site" evidence="14">
    <location>
        <position position="317"/>
    </location>
    <ligand>
        <name>Na(+)</name>
        <dbReference type="ChEBI" id="CHEBI:29101"/>
        <label>1</label>
    </ligand>
</feature>
<evidence type="ECO:0000256" key="8">
    <source>
        <dbReference type="ARBA" id="ARBA00022692"/>
    </source>
</evidence>
<feature type="binding site" evidence="14">
    <location>
        <position position="322"/>
    </location>
    <ligand>
        <name>Na(+)</name>
        <dbReference type="ChEBI" id="CHEBI:29101"/>
        <label>1</label>
    </ligand>
</feature>
<proteinExistence type="inferred from homology"/>
<feature type="transmembrane region" description="Helical" evidence="16">
    <location>
        <begin position="536"/>
        <end position="553"/>
    </location>
</feature>
<evidence type="ECO:0000256" key="16">
    <source>
        <dbReference type="SAM" id="Phobius"/>
    </source>
</evidence>
<feature type="binding site" evidence="14">
    <location>
        <position position="318"/>
    </location>
    <ligand>
        <name>Na(+)</name>
        <dbReference type="ChEBI" id="CHEBI:29101"/>
        <label>1</label>
    </ligand>
</feature>
<gene>
    <name evidence="17" type="ORF">DGYR_LOCUS8218</name>
</gene>
<dbReference type="GO" id="GO:0005886">
    <property type="term" value="C:plasma membrane"/>
    <property type="evidence" value="ECO:0007669"/>
    <property type="project" value="TreeGrafter"/>
</dbReference>
<dbReference type="PROSITE" id="PS50267">
    <property type="entry name" value="NA_NEUROTRAN_SYMP_3"/>
    <property type="match status" value="1"/>
</dbReference>
<feature type="binding site" evidence="14">
    <location>
        <position position="690"/>
    </location>
    <ligand>
        <name>Na(+)</name>
        <dbReference type="ChEBI" id="CHEBI:29101"/>
        <label>1</label>
    </ligand>
</feature>
<keyword evidence="10 16" id="KW-1133">Transmembrane helix</keyword>
<sequence length="792" mass="90358">MLKNLRRRDAQRNTWAQNNFFRNYPSLLLFFVGVGNVPARQKAIEVESRKYGDIIQIGFIDNYKNLTYKATGIHKWIATYCSSAKYVVKSDDDMFINPFYMLQLMKLHMNKKRTIICYLYSRSPIIRMGDETCKENLRKWCIPKHFLPEMNIYPTYCSGSAFIYTADLSLDIYSTTKHVNYFYIDDVYMTGLILKFIRNITKIDLAEADRYLADIVAFSSALRKREGNLFATHAFYLLNQELNIAWYSLLKSMVGQEFDEERQPSSDSTVEINSNNNHQNYSTNQQSTSDVEVKNDEKPRAIWSGHVEFLLSCISFAVGLGNIWRFPHQCYQNGGGAFLIIYILMLIFLGLPLFFLEMAFGQYASLGPITIWRICPLFKEIKDHVTGLGYMMVFISSIVSIYYNVVIGYTLIFLFYSFTSKLPWSYCHPGWINCKAHFSDCPTNTTLINSTQILEYTTQAVTATANLTKNSSTVINCTSPNDRTPSEIFWYENVLDLSDGIHEMGGLKWKLVLFLLLAWVIVFLCIMKGIKSSGKVAYFTGTFPYVILLILFFRGVTLKGAGKGIEFYLKPDFEMMKHSKVWRAAAVQILYSLGPGFGGLLTMSSYNKFNNNCHRDALIVALVNSGTSIFAGFVIFSVLGFMAHETQQEVKDVVKNSGPGLAFIAYPEALAQMKGGPFWSICFFFMLFVLGLGSQFIIIASFIEYDGMKYENYTYPQWAEALGWLIVSAILLCLPVYMIIKVANCVGSLKNLWWVIRGPYAIKVLNLRTLIEPSSKWGPALEKIEKNIHILG</sequence>
<protein>
    <submittedName>
        <fullName evidence="17">DgyrCDS8648</fullName>
    </submittedName>
</protein>
<evidence type="ECO:0000256" key="15">
    <source>
        <dbReference type="SAM" id="MobiDB-lite"/>
    </source>
</evidence>
<feature type="transmembrane region" description="Helical" evidence="16">
    <location>
        <begin position="585"/>
        <end position="606"/>
    </location>
</feature>
<dbReference type="GO" id="GO:0005283">
    <property type="term" value="F:amino acid:sodium symporter activity"/>
    <property type="evidence" value="ECO:0007669"/>
    <property type="project" value="TreeGrafter"/>
</dbReference>